<accession>A0A096M0Z6</accession>
<reference evidence="3" key="2">
    <citation type="submission" date="2025-08" db="UniProtKB">
        <authorList>
            <consortium name="Ensembl"/>
        </authorList>
    </citation>
    <scope>IDENTIFICATION</scope>
</reference>
<protein>
    <recommendedName>
        <fullName evidence="5">DUF4371 domain-containing protein</fullName>
    </recommendedName>
</protein>
<evidence type="ECO:0000259" key="2">
    <source>
        <dbReference type="Pfam" id="PF14291"/>
    </source>
</evidence>
<dbReference type="InterPro" id="IPR025398">
    <property type="entry name" value="DUF4371"/>
</dbReference>
<keyword evidence="4" id="KW-1185">Reference proteome</keyword>
<dbReference type="InterPro" id="IPR008906">
    <property type="entry name" value="HATC_C_dom"/>
</dbReference>
<feature type="domain" description="HAT C-terminal dimerisation" evidence="1">
    <location>
        <begin position="574"/>
        <end position="622"/>
    </location>
</feature>
<sequence>FSCRVFLNEEKHMFLQLGWTIGLNRWNKALQKLKEHSGSESHMCAVVKWNTFQKKSLEAVLETGNLQSQAAQDKEKQRSRELISITLYLVRQGMSFRGDDETSGSRNRGNFLELVELFGKYDGVIKLHLDGLKETLESNKRPLVSLLSNRRQNDIIKALGIAVRRPIKAEIEESELYSILIDQTTDVSHMEQVSFVVRYVHNMQVKVCNIQSTSGEALENLVLDVLKENNLKMDNIKGQGYDGAANMRGHYKGLQARILRHNPRALYVHCQAHCLNLVLVESAKSNICLVTFFNLVEKLYAFIGNSSKRHTAFIEVQKGMQPHQRPVELQKLSDTRWACRERALKSLKKVLPAVMKSLENMTQESPPDPSAGDAAILLKNINFEFFLCLEITCPIFQVTAVASDALQQKDMDLAAAYKIVEGLLQTLEHCRSEEEFEKSVDTEGRGKCQQSLLRLVQALLMTMLSPQVCYVFVDSITQELQKRFKGVDNATWETLNALHCLTVPENWTSATVPPKALQALKMLCQFYETDDQEKLKTELKVFHNSYLESSSFSVSSMLSVIKENNADLVFPMAGLLKTYATLPVSTATAERSFSKLKLVKTKLRSLCKKDRLSDLLLLAIKKEVPIIHSEVMDIFRDMTNRKLLL</sequence>
<dbReference type="eggNOG" id="ENOG502QSU3">
    <property type="taxonomic scope" value="Eukaryota"/>
</dbReference>
<dbReference type="PANTHER" id="PTHR45749">
    <property type="match status" value="1"/>
</dbReference>
<reference evidence="3" key="3">
    <citation type="submission" date="2025-09" db="UniProtKB">
        <authorList>
            <consortium name="Ensembl"/>
        </authorList>
    </citation>
    <scope>IDENTIFICATION</scope>
</reference>
<evidence type="ECO:0008006" key="5">
    <source>
        <dbReference type="Google" id="ProtNLM"/>
    </source>
</evidence>
<dbReference type="SUPFAM" id="SSF53098">
    <property type="entry name" value="Ribonuclease H-like"/>
    <property type="match status" value="1"/>
</dbReference>
<name>A0A096M0Z6_POEFO</name>
<dbReference type="Pfam" id="PF05699">
    <property type="entry name" value="Dimer_Tnp_hAT"/>
    <property type="match status" value="1"/>
</dbReference>
<dbReference type="AlphaFoldDB" id="A0A096M0Z6"/>
<dbReference type="Ensembl" id="ENSPFOT00000028628.1">
    <property type="protein sequence ID" value="ENSPFOP00000025087.1"/>
    <property type="gene ID" value="ENSPFOG00000022029.1"/>
</dbReference>
<dbReference type="GO" id="GO:0046983">
    <property type="term" value="F:protein dimerization activity"/>
    <property type="evidence" value="ECO:0007669"/>
    <property type="project" value="InterPro"/>
</dbReference>
<reference evidence="4" key="1">
    <citation type="submission" date="2013-10" db="EMBL/GenBank/DDBJ databases">
        <authorList>
            <person name="Schartl M."/>
            <person name="Warren W."/>
        </authorList>
    </citation>
    <scope>NUCLEOTIDE SEQUENCE [LARGE SCALE GENOMIC DNA]</scope>
    <source>
        <strain evidence="4">female</strain>
    </source>
</reference>
<evidence type="ECO:0000259" key="1">
    <source>
        <dbReference type="Pfam" id="PF05699"/>
    </source>
</evidence>
<dbReference type="OMA" id="HSAFIKM"/>
<dbReference type="GeneTree" id="ENSGT00940000154356"/>
<dbReference type="PANTHER" id="PTHR45749:SF21">
    <property type="entry name" value="DUF4371 DOMAIN-CONTAINING PROTEIN"/>
    <property type="match status" value="1"/>
</dbReference>
<proteinExistence type="predicted"/>
<evidence type="ECO:0000313" key="3">
    <source>
        <dbReference type="Ensembl" id="ENSPFOP00000025087.1"/>
    </source>
</evidence>
<dbReference type="Pfam" id="PF14291">
    <property type="entry name" value="DUF4371"/>
    <property type="match status" value="1"/>
</dbReference>
<dbReference type="Proteomes" id="UP000028760">
    <property type="component" value="Unassembled WGS sequence"/>
</dbReference>
<dbReference type="EMBL" id="AYCK01028038">
    <property type="status" value="NOT_ANNOTATED_CDS"/>
    <property type="molecule type" value="Genomic_DNA"/>
</dbReference>
<dbReference type="STRING" id="48698.ENSPFOP00000025087"/>
<dbReference type="InterPro" id="IPR012337">
    <property type="entry name" value="RNaseH-like_sf"/>
</dbReference>
<evidence type="ECO:0000313" key="4">
    <source>
        <dbReference type="Proteomes" id="UP000028760"/>
    </source>
</evidence>
<feature type="domain" description="DUF4371" evidence="2">
    <location>
        <begin position="22"/>
        <end position="253"/>
    </location>
</feature>
<organism evidence="3 4">
    <name type="scientific">Poecilia formosa</name>
    <name type="common">Amazon molly</name>
    <name type="synonym">Limia formosa</name>
    <dbReference type="NCBI Taxonomy" id="48698"/>
    <lineage>
        <taxon>Eukaryota</taxon>
        <taxon>Metazoa</taxon>
        <taxon>Chordata</taxon>
        <taxon>Craniata</taxon>
        <taxon>Vertebrata</taxon>
        <taxon>Euteleostomi</taxon>
        <taxon>Actinopterygii</taxon>
        <taxon>Neopterygii</taxon>
        <taxon>Teleostei</taxon>
        <taxon>Neoteleostei</taxon>
        <taxon>Acanthomorphata</taxon>
        <taxon>Ovalentaria</taxon>
        <taxon>Atherinomorphae</taxon>
        <taxon>Cyprinodontiformes</taxon>
        <taxon>Poeciliidae</taxon>
        <taxon>Poeciliinae</taxon>
        <taxon>Poecilia</taxon>
    </lineage>
</organism>